<evidence type="ECO:0000256" key="1">
    <source>
        <dbReference type="SAM" id="MobiDB-lite"/>
    </source>
</evidence>
<name>A0A1E3HAA7_9TREE</name>
<organism evidence="2 3">
    <name type="scientific">Cryptococcus wingfieldii CBS 7118</name>
    <dbReference type="NCBI Taxonomy" id="1295528"/>
    <lineage>
        <taxon>Eukaryota</taxon>
        <taxon>Fungi</taxon>
        <taxon>Dikarya</taxon>
        <taxon>Basidiomycota</taxon>
        <taxon>Agaricomycotina</taxon>
        <taxon>Tremellomycetes</taxon>
        <taxon>Tremellales</taxon>
        <taxon>Cryptococcaceae</taxon>
        <taxon>Cryptococcus</taxon>
    </lineage>
</organism>
<dbReference type="RefSeq" id="XP_019027742.1">
    <property type="nucleotide sequence ID" value="XM_019180280.1"/>
</dbReference>
<keyword evidence="3" id="KW-1185">Reference proteome</keyword>
<dbReference type="AlphaFoldDB" id="A0A1E3HAA7"/>
<accession>A0A1E3HAA7</accession>
<sequence>MSPPDDKPADTAPGAPKFISIFYDEDDNPLDTTAAAGRPVLRLDKAGKIILSPVPPIADMTVPLQSDDKSTSYPGHQLPPHLLSGPTPRAPASESQTSSQDSLRLSDLQVII</sequence>
<protein>
    <submittedName>
        <fullName evidence="2">Uncharacterized protein</fullName>
    </submittedName>
</protein>
<dbReference type="EMBL" id="AWGH01000075">
    <property type="protein sequence ID" value="ODN73085.1"/>
    <property type="molecule type" value="Genomic_DNA"/>
</dbReference>
<feature type="region of interest" description="Disordered" evidence="1">
    <location>
        <begin position="58"/>
        <end position="112"/>
    </location>
</feature>
<feature type="compositionally biased region" description="Low complexity" evidence="1">
    <location>
        <begin position="95"/>
        <end position="112"/>
    </location>
</feature>
<evidence type="ECO:0000313" key="3">
    <source>
        <dbReference type="Proteomes" id="UP000094819"/>
    </source>
</evidence>
<gene>
    <name evidence="2" type="ORF">L198_08315</name>
</gene>
<comment type="caution">
    <text evidence="2">The sequence shown here is derived from an EMBL/GenBank/DDBJ whole genome shotgun (WGS) entry which is preliminary data.</text>
</comment>
<dbReference type="Proteomes" id="UP000094819">
    <property type="component" value="Unassembled WGS sequence"/>
</dbReference>
<proteinExistence type="predicted"/>
<evidence type="ECO:0000313" key="2">
    <source>
        <dbReference type="EMBL" id="ODN73085.1"/>
    </source>
</evidence>
<reference evidence="2 3" key="1">
    <citation type="submission" date="2016-06" db="EMBL/GenBank/DDBJ databases">
        <title>Evolution of pathogenesis and genome organization in the Tremellales.</title>
        <authorList>
            <person name="Cuomo C."/>
            <person name="Litvintseva A."/>
            <person name="Heitman J."/>
            <person name="Chen Y."/>
            <person name="Sun S."/>
            <person name="Springer D."/>
            <person name="Dromer F."/>
            <person name="Young S."/>
            <person name="Zeng Q."/>
            <person name="Chapman S."/>
            <person name="Gujja S."/>
            <person name="Saif S."/>
            <person name="Birren B."/>
        </authorList>
    </citation>
    <scope>NUCLEOTIDE SEQUENCE [LARGE SCALE GENOMIC DNA]</scope>
    <source>
        <strain evidence="2 3">CBS 7118</strain>
    </source>
</reference>
<dbReference type="GeneID" id="30197525"/>
<feature type="non-terminal residue" evidence="2">
    <location>
        <position position="112"/>
    </location>
</feature>